<dbReference type="AlphaFoldDB" id="A0A846MDW9"/>
<accession>A0A846MDW9</accession>
<keyword evidence="2" id="KW-1185">Reference proteome</keyword>
<proteinExistence type="predicted"/>
<reference evidence="1 2" key="1">
    <citation type="submission" date="2020-03" db="EMBL/GenBank/DDBJ databases">
        <title>Genomic Encyclopedia of Archaeal and Bacterial Type Strains, Phase II (KMG-II): from individual species to whole genera.</title>
        <authorList>
            <person name="Goeker M."/>
        </authorList>
    </citation>
    <scope>NUCLEOTIDE SEQUENCE [LARGE SCALE GENOMIC DNA]</scope>
    <source>
        <strain evidence="1 2">DSM 4749</strain>
    </source>
</reference>
<dbReference type="Proteomes" id="UP000532769">
    <property type="component" value="Unassembled WGS sequence"/>
</dbReference>
<name>A0A846MDW9_9BACL</name>
<comment type="caution">
    <text evidence="1">The sequence shown here is derived from an EMBL/GenBank/DDBJ whole genome shotgun (WGS) entry which is preliminary data.</text>
</comment>
<protein>
    <submittedName>
        <fullName evidence="1">Uncharacterized protein</fullName>
    </submittedName>
</protein>
<dbReference type="EMBL" id="JAASRS010000001">
    <property type="protein sequence ID" value="NIK14340.1"/>
    <property type="molecule type" value="Genomic_DNA"/>
</dbReference>
<organism evidence="1 2">
    <name type="scientific">Saccharococcus thermophilus</name>
    <dbReference type="NCBI Taxonomy" id="29396"/>
    <lineage>
        <taxon>Bacteria</taxon>
        <taxon>Bacillati</taxon>
        <taxon>Bacillota</taxon>
        <taxon>Bacilli</taxon>
        <taxon>Bacillales</taxon>
        <taxon>Anoxybacillaceae</taxon>
        <taxon>Saccharococcus</taxon>
    </lineage>
</organism>
<evidence type="ECO:0000313" key="2">
    <source>
        <dbReference type="Proteomes" id="UP000532769"/>
    </source>
</evidence>
<gene>
    <name evidence="1" type="ORF">BDD39_000850</name>
</gene>
<evidence type="ECO:0000313" key="1">
    <source>
        <dbReference type="EMBL" id="NIK14340.1"/>
    </source>
</evidence>
<sequence length="46" mass="5461">MDVNCLGYGEHAILIRRYMTEEDLFIGINTSFRIFDIFKLKVGEYE</sequence>